<sequence length="70" mass="8406">MTTATDTLTEKKRVIEKMLVFWQVKLEKKSGQKFQFYGKNYYLLNQFSVFCGEKIARMTNENEREKRKSS</sequence>
<evidence type="ECO:0000313" key="2">
    <source>
        <dbReference type="WBParaSite" id="nRc.2.0.1.t29041-RA"/>
    </source>
</evidence>
<dbReference type="AlphaFoldDB" id="A0A915JS25"/>
<reference evidence="2" key="1">
    <citation type="submission" date="2022-11" db="UniProtKB">
        <authorList>
            <consortium name="WormBaseParasite"/>
        </authorList>
    </citation>
    <scope>IDENTIFICATION</scope>
</reference>
<name>A0A915JS25_ROMCU</name>
<accession>A0A915JS25</accession>
<protein>
    <submittedName>
        <fullName evidence="2">Uncharacterized protein</fullName>
    </submittedName>
</protein>
<keyword evidence="1" id="KW-1185">Reference proteome</keyword>
<proteinExistence type="predicted"/>
<evidence type="ECO:0000313" key="1">
    <source>
        <dbReference type="Proteomes" id="UP000887565"/>
    </source>
</evidence>
<dbReference type="WBParaSite" id="nRc.2.0.1.t29041-RA">
    <property type="protein sequence ID" value="nRc.2.0.1.t29041-RA"/>
    <property type="gene ID" value="nRc.2.0.1.g29041"/>
</dbReference>
<dbReference type="Proteomes" id="UP000887565">
    <property type="component" value="Unplaced"/>
</dbReference>
<organism evidence="1 2">
    <name type="scientific">Romanomermis culicivorax</name>
    <name type="common">Nematode worm</name>
    <dbReference type="NCBI Taxonomy" id="13658"/>
    <lineage>
        <taxon>Eukaryota</taxon>
        <taxon>Metazoa</taxon>
        <taxon>Ecdysozoa</taxon>
        <taxon>Nematoda</taxon>
        <taxon>Enoplea</taxon>
        <taxon>Dorylaimia</taxon>
        <taxon>Mermithida</taxon>
        <taxon>Mermithoidea</taxon>
        <taxon>Mermithidae</taxon>
        <taxon>Romanomermis</taxon>
    </lineage>
</organism>